<organism evidence="2 3">
    <name type="scientific">Burkholderia oklahomensis</name>
    <dbReference type="NCBI Taxonomy" id="342113"/>
    <lineage>
        <taxon>Bacteria</taxon>
        <taxon>Pseudomonadati</taxon>
        <taxon>Pseudomonadota</taxon>
        <taxon>Betaproteobacteria</taxon>
        <taxon>Burkholderiales</taxon>
        <taxon>Burkholderiaceae</taxon>
        <taxon>Burkholderia</taxon>
        <taxon>pseudomallei group</taxon>
    </lineage>
</organism>
<name>A0AAI8B543_9BURK</name>
<evidence type="ECO:0000256" key="1">
    <source>
        <dbReference type="SAM" id="Phobius"/>
    </source>
</evidence>
<feature type="transmembrane region" description="Helical" evidence="1">
    <location>
        <begin position="92"/>
        <end position="112"/>
    </location>
</feature>
<protein>
    <submittedName>
        <fullName evidence="2">Membrane protein</fullName>
    </submittedName>
</protein>
<dbReference type="Proteomes" id="UP000029424">
    <property type="component" value="Chromosome 1"/>
</dbReference>
<feature type="transmembrane region" description="Helical" evidence="1">
    <location>
        <begin position="54"/>
        <end position="72"/>
    </location>
</feature>
<keyword evidence="1" id="KW-0472">Membrane</keyword>
<gene>
    <name evidence="2" type="ORF">DM82_3241</name>
</gene>
<feature type="transmembrane region" description="Helical" evidence="1">
    <location>
        <begin position="124"/>
        <end position="147"/>
    </location>
</feature>
<evidence type="ECO:0000313" key="2">
    <source>
        <dbReference type="EMBL" id="AIO65654.1"/>
    </source>
</evidence>
<feature type="transmembrane region" description="Helical" evidence="1">
    <location>
        <begin position="205"/>
        <end position="225"/>
    </location>
</feature>
<dbReference type="EMBL" id="CP008726">
    <property type="protein sequence ID" value="AIO65654.1"/>
    <property type="molecule type" value="Genomic_DNA"/>
</dbReference>
<reference evidence="2 3" key="1">
    <citation type="submission" date="2014-06" db="EMBL/GenBank/DDBJ databases">
        <authorList>
            <person name="Bishop-Lilly K.A."/>
            <person name="Broomall S.M."/>
            <person name="Chain P.S."/>
            <person name="Chertkov O."/>
            <person name="Coyne S.R."/>
            <person name="Daligault H.E."/>
            <person name="Davenport K.W."/>
            <person name="Erkkila T."/>
            <person name="Frey K.G."/>
            <person name="Gibbons H.S."/>
            <person name="Gu W."/>
            <person name="Jaissle J."/>
            <person name="Johnson S.L."/>
            <person name="Koroleva G.I."/>
            <person name="Ladner J.T."/>
            <person name="Lo C.-C."/>
            <person name="Minogue T.D."/>
            <person name="Munk C."/>
            <person name="Palacios G.F."/>
            <person name="Redden C.L."/>
            <person name="Rosenzweig C.N."/>
            <person name="Scholz M.B."/>
            <person name="Teshima H."/>
            <person name="Xu Y."/>
        </authorList>
    </citation>
    <scope>NUCLEOTIDE SEQUENCE [LARGE SCALE GENOMIC DNA]</scope>
    <source>
        <strain evidence="2 3">EO147</strain>
    </source>
</reference>
<feature type="transmembrane region" description="Helical" evidence="1">
    <location>
        <begin position="159"/>
        <end position="184"/>
    </location>
</feature>
<evidence type="ECO:0000313" key="3">
    <source>
        <dbReference type="Proteomes" id="UP000029424"/>
    </source>
</evidence>
<dbReference type="AlphaFoldDB" id="A0AAI8B543"/>
<keyword evidence="1" id="KW-1133">Transmembrane helix</keyword>
<keyword evidence="3" id="KW-1185">Reference proteome</keyword>
<dbReference type="KEGG" id="bok:DM82_3241"/>
<keyword evidence="1" id="KW-0812">Transmembrane</keyword>
<proteinExistence type="predicted"/>
<sequence length="228" mass="25475">MDLHCCSQLSYAIRRMQNFMHQLSNVRSYLKAQLAPFNRSFFWSTIVPIEGLRVAFWWAAPATVAVLFITHFKNRLPASYLEAAISDGIGPHIWNVVGMLGLVLFGLAVLFPKIKFIATGAYQVLINTYGMGGLAIGLLIGKIGAQLPSSLSKLELWKAWLAGTGIALLMFELFVLNFSLWCFASLMRSTKEDDGFLRHVASIDLRLRLFAFILLSILPPVVFLVRGH</sequence>
<accession>A0AAI8B543</accession>